<organism evidence="1 2">
    <name type="scientific">Candidatus Synechococcus spongiarum 142</name>
    <dbReference type="NCBI Taxonomy" id="1608213"/>
    <lineage>
        <taxon>Bacteria</taxon>
        <taxon>Bacillati</taxon>
        <taxon>Cyanobacteriota</taxon>
        <taxon>Cyanophyceae</taxon>
        <taxon>Synechococcales</taxon>
        <taxon>Synechococcaceae</taxon>
        <taxon>Synechococcus</taxon>
    </lineage>
</organism>
<accession>A0A6N3X742</accession>
<evidence type="ECO:0000313" key="2">
    <source>
        <dbReference type="Proteomes" id="UP000035054"/>
    </source>
</evidence>
<gene>
    <name evidence="1" type="ORF">TH68_00090</name>
</gene>
<dbReference type="Proteomes" id="UP000035054">
    <property type="component" value="Unassembled WGS sequence"/>
</dbReference>
<reference evidence="1 2" key="1">
    <citation type="submission" date="2015-01" db="EMBL/GenBank/DDBJ databases">
        <title>Lifestyle Evolution in Cyanobacterial Symbionts of Sponges.</title>
        <authorList>
            <person name="Burgsdorf I."/>
            <person name="Slaby B.M."/>
            <person name="Handley K.M."/>
            <person name="Haber M."/>
            <person name="Blom J."/>
            <person name="Marshall C.W."/>
            <person name="Gilbert J.A."/>
            <person name="Hentschel U."/>
            <person name="Steindler L."/>
        </authorList>
    </citation>
    <scope>NUCLEOTIDE SEQUENCE [LARGE SCALE GENOMIC DNA]</scope>
    <source>
        <strain evidence="1">142</strain>
    </source>
</reference>
<sequence length="86" mass="9609">MISINTFKQIIFAVLTLFRGIPEWAIGEPTHDCSTFILISQLIACLLHWKSLPGTGVAKVAIAVHFSIKMPRNSPHFHQPLKGLMK</sequence>
<dbReference type="AlphaFoldDB" id="A0A6N3X742"/>
<protein>
    <submittedName>
        <fullName evidence="1">Uncharacterized protein</fullName>
    </submittedName>
</protein>
<proteinExistence type="predicted"/>
<comment type="caution">
    <text evidence="1">The sequence shown here is derived from an EMBL/GenBank/DDBJ whole genome shotgun (WGS) entry which is preliminary data.</text>
</comment>
<evidence type="ECO:0000313" key="1">
    <source>
        <dbReference type="EMBL" id="KKZ15479.1"/>
    </source>
</evidence>
<dbReference type="EMBL" id="JXUO01000004">
    <property type="protein sequence ID" value="KKZ15479.1"/>
    <property type="molecule type" value="Genomic_DNA"/>
</dbReference>
<name>A0A6N3X742_9SYNE</name>